<comment type="caution">
    <text evidence="4">The sequence shown here is derived from an EMBL/GenBank/DDBJ whole genome shotgun (WGS) entry which is preliminary data.</text>
</comment>
<dbReference type="SUPFAM" id="SSF52540">
    <property type="entry name" value="P-loop containing nucleoside triphosphate hydrolases"/>
    <property type="match status" value="1"/>
</dbReference>
<accession>A0A519BKI5</accession>
<evidence type="ECO:0000313" key="4">
    <source>
        <dbReference type="EMBL" id="RZD17756.1"/>
    </source>
</evidence>
<proteinExistence type="inferred from homology"/>
<dbReference type="InterPro" id="IPR000863">
    <property type="entry name" value="Sulfotransferase_dom"/>
</dbReference>
<feature type="domain" description="Sulfotransferase" evidence="3">
    <location>
        <begin position="37"/>
        <end position="220"/>
    </location>
</feature>
<dbReference type="Proteomes" id="UP000319296">
    <property type="component" value="Unassembled WGS sequence"/>
</dbReference>
<keyword evidence="2" id="KW-0808">Transferase</keyword>
<dbReference type="AlphaFoldDB" id="A0A519BKI5"/>
<evidence type="ECO:0000259" key="3">
    <source>
        <dbReference type="Pfam" id="PF00685"/>
    </source>
</evidence>
<dbReference type="Pfam" id="PF00685">
    <property type="entry name" value="Sulfotransfer_1"/>
    <property type="match status" value="1"/>
</dbReference>
<evidence type="ECO:0000313" key="5">
    <source>
        <dbReference type="Proteomes" id="UP000319296"/>
    </source>
</evidence>
<dbReference type="EMBL" id="SGBB01000023">
    <property type="protein sequence ID" value="RZD17756.1"/>
    <property type="molecule type" value="Genomic_DNA"/>
</dbReference>
<protein>
    <recommendedName>
        <fullName evidence="3">Sulfotransferase domain-containing protein</fullName>
    </recommendedName>
</protein>
<sequence length="286" mass="34372">MNVKKILNFLKLIPNKLRGYINFSIYQMELPKNPLFEDIYIVEFPKSGITWLSFIIANIHNQLENNQYIYPTYFNIDSIVTDVHNVKGLSISEQSRIRFIKSHSKYNPHYNFVIYLLRNPFDVMVSYYNFSIAQFEYKQSFERFIKDKNYGITSWTNHVDSWLNYSNKSQMIHLLKYEDLIHNTFNEIKELYNNLGILITDETIQNAINLSSLENMRNSEEIYRKHNPFYILSFVGKKDKIKKNKLLTRENFLFIKKRSESILKKFYPDLLNKDYIEIITDKEKNN</sequence>
<reference evidence="4 5" key="1">
    <citation type="journal article" date="2019" name="ISME J.">
        <title>Insights into ecological role of a new deltaproteobacterial order Candidatus Acidulodesulfobacterales by metagenomics and metatranscriptomics.</title>
        <authorList>
            <person name="Tan S."/>
            <person name="Liu J."/>
            <person name="Fang Y."/>
            <person name="Hedlund B.P."/>
            <person name="Lian Z.H."/>
            <person name="Huang L.Y."/>
            <person name="Li J.T."/>
            <person name="Huang L.N."/>
            <person name="Li W.J."/>
            <person name="Jiang H.C."/>
            <person name="Dong H.L."/>
            <person name="Shu W.S."/>
        </authorList>
    </citation>
    <scope>NUCLEOTIDE SEQUENCE [LARGE SCALE GENOMIC DNA]</scope>
    <source>
        <strain evidence="4">AP1</strain>
    </source>
</reference>
<evidence type="ECO:0000256" key="1">
    <source>
        <dbReference type="ARBA" id="ARBA00005771"/>
    </source>
</evidence>
<evidence type="ECO:0000256" key="2">
    <source>
        <dbReference type="ARBA" id="ARBA00022679"/>
    </source>
</evidence>
<gene>
    <name evidence="4" type="ORF">EVG15_09485</name>
</gene>
<dbReference type="PANTHER" id="PTHR11783">
    <property type="entry name" value="SULFOTRANSFERASE SULT"/>
    <property type="match status" value="1"/>
</dbReference>
<organism evidence="4 5">
    <name type="scientific">Candidatus Acididesulfobacter diazotrophicus</name>
    <dbReference type="NCBI Taxonomy" id="2597226"/>
    <lineage>
        <taxon>Bacteria</taxon>
        <taxon>Deltaproteobacteria</taxon>
        <taxon>Candidatus Acidulodesulfobacterales</taxon>
        <taxon>Candidatus Acididesulfobacter</taxon>
    </lineage>
</organism>
<dbReference type="Gene3D" id="3.40.50.300">
    <property type="entry name" value="P-loop containing nucleotide triphosphate hydrolases"/>
    <property type="match status" value="1"/>
</dbReference>
<comment type="similarity">
    <text evidence="1">Belongs to the sulfotransferase 1 family.</text>
</comment>
<dbReference type="InterPro" id="IPR027417">
    <property type="entry name" value="P-loop_NTPase"/>
</dbReference>
<dbReference type="GO" id="GO:0008146">
    <property type="term" value="F:sulfotransferase activity"/>
    <property type="evidence" value="ECO:0007669"/>
    <property type="project" value="InterPro"/>
</dbReference>
<name>A0A519BKI5_9DELT</name>